<keyword evidence="5" id="KW-0411">Iron-sulfur</keyword>
<evidence type="ECO:0000256" key="2">
    <source>
        <dbReference type="ARBA" id="ARBA00022714"/>
    </source>
</evidence>
<feature type="domain" description="HTH merR-type" evidence="9">
    <location>
        <begin position="5"/>
        <end position="73"/>
    </location>
</feature>
<keyword evidence="8" id="KW-0804">Transcription</keyword>
<evidence type="ECO:0000256" key="7">
    <source>
        <dbReference type="ARBA" id="ARBA00023125"/>
    </source>
</evidence>
<dbReference type="PRINTS" id="PR00040">
    <property type="entry name" value="HTHMERR"/>
</dbReference>
<evidence type="ECO:0000256" key="3">
    <source>
        <dbReference type="ARBA" id="ARBA00022723"/>
    </source>
</evidence>
<evidence type="ECO:0000313" key="10">
    <source>
        <dbReference type="EMBL" id="MFC6440767.1"/>
    </source>
</evidence>
<keyword evidence="2" id="KW-0001">2Fe-2S</keyword>
<dbReference type="CDD" id="cd01110">
    <property type="entry name" value="HTH_SoxR"/>
    <property type="match status" value="1"/>
</dbReference>
<comment type="caution">
    <text evidence="10">The sequence shown here is derived from an EMBL/GenBank/DDBJ whole genome shotgun (WGS) entry which is preliminary data.</text>
</comment>
<protein>
    <recommendedName>
        <fullName evidence="1">Redox-sensitive transcriptional activator SoxR</fullName>
    </recommendedName>
</protein>
<dbReference type="EMBL" id="JBHSUS010000001">
    <property type="protein sequence ID" value="MFC6440767.1"/>
    <property type="molecule type" value="Genomic_DNA"/>
</dbReference>
<dbReference type="PROSITE" id="PS50937">
    <property type="entry name" value="HTH_MERR_2"/>
    <property type="match status" value="1"/>
</dbReference>
<evidence type="ECO:0000256" key="4">
    <source>
        <dbReference type="ARBA" id="ARBA00023004"/>
    </source>
</evidence>
<sequence length="154" mass="16874">MAEATWSVGKVAARAGVAVSALHFYEQKGLIRSWRNQGNQRRFKPDVLRRIAIIKAAQQVGISLEEVKQVFTALPDNRTPTTEDWAIMSAGWKALLDARITYLQRLSDHLTGCIGCGCLSMTKCPLYNPEDKLAGQGSGAVILNQSTQSAEDLL</sequence>
<dbReference type="Gene3D" id="1.10.1660.10">
    <property type="match status" value="1"/>
</dbReference>
<keyword evidence="6" id="KW-0805">Transcription regulation</keyword>
<evidence type="ECO:0000313" key="11">
    <source>
        <dbReference type="Proteomes" id="UP001596364"/>
    </source>
</evidence>
<evidence type="ECO:0000256" key="1">
    <source>
        <dbReference type="ARBA" id="ARBA00014474"/>
    </source>
</evidence>
<gene>
    <name evidence="10" type="primary">soxR</name>
    <name evidence="10" type="ORF">ACFP85_11495</name>
</gene>
<keyword evidence="11" id="KW-1185">Reference proteome</keyword>
<dbReference type="Pfam" id="PF09278">
    <property type="entry name" value="MerR-DNA-bind"/>
    <property type="match status" value="1"/>
</dbReference>
<keyword evidence="4" id="KW-0408">Iron</keyword>
<proteinExistence type="predicted"/>
<dbReference type="Proteomes" id="UP001596364">
    <property type="component" value="Unassembled WGS sequence"/>
</dbReference>
<evidence type="ECO:0000256" key="8">
    <source>
        <dbReference type="ARBA" id="ARBA00023163"/>
    </source>
</evidence>
<reference evidence="11" key="1">
    <citation type="journal article" date="2019" name="Int. J. Syst. Evol. Microbiol.">
        <title>The Global Catalogue of Microorganisms (GCM) 10K type strain sequencing project: providing services to taxonomists for standard genome sequencing and annotation.</title>
        <authorList>
            <consortium name="The Broad Institute Genomics Platform"/>
            <consortium name="The Broad Institute Genome Sequencing Center for Infectious Disease"/>
            <person name="Wu L."/>
            <person name="Ma J."/>
        </authorList>
    </citation>
    <scope>NUCLEOTIDE SEQUENCE [LARGE SCALE GENOMIC DNA]</scope>
    <source>
        <strain evidence="11">CGMCC 1.16031</strain>
    </source>
</reference>
<evidence type="ECO:0000259" key="9">
    <source>
        <dbReference type="PROSITE" id="PS50937"/>
    </source>
</evidence>
<dbReference type="InterPro" id="IPR047057">
    <property type="entry name" value="MerR_fam"/>
</dbReference>
<dbReference type="PANTHER" id="PTHR30204">
    <property type="entry name" value="REDOX-CYCLING DRUG-SENSING TRANSCRIPTIONAL ACTIVATOR SOXR"/>
    <property type="match status" value="1"/>
</dbReference>
<dbReference type="SMART" id="SM00422">
    <property type="entry name" value="HTH_MERR"/>
    <property type="match status" value="1"/>
</dbReference>
<dbReference type="InterPro" id="IPR000551">
    <property type="entry name" value="MerR-type_HTH_dom"/>
</dbReference>
<dbReference type="SUPFAM" id="SSF46955">
    <property type="entry name" value="Putative DNA-binding domain"/>
    <property type="match status" value="1"/>
</dbReference>
<dbReference type="InterPro" id="IPR010211">
    <property type="entry name" value="Redox-sen_tscrpt-act_SoxR"/>
</dbReference>
<dbReference type="Pfam" id="PF00376">
    <property type="entry name" value="MerR"/>
    <property type="match status" value="1"/>
</dbReference>
<evidence type="ECO:0000256" key="5">
    <source>
        <dbReference type="ARBA" id="ARBA00023014"/>
    </source>
</evidence>
<dbReference type="InterPro" id="IPR009061">
    <property type="entry name" value="DNA-bd_dom_put_sf"/>
</dbReference>
<keyword evidence="7" id="KW-0238">DNA-binding</keyword>
<dbReference type="InterPro" id="IPR015358">
    <property type="entry name" value="Tscrpt_reg_MerR_DNA-bd"/>
</dbReference>
<keyword evidence="3" id="KW-0479">Metal-binding</keyword>
<accession>A0ABW1XKR2</accession>
<dbReference type="RefSeq" id="WP_131259781.1">
    <property type="nucleotide sequence ID" value="NZ_JBHSUS010000001.1"/>
</dbReference>
<dbReference type="NCBIfam" id="TIGR01950">
    <property type="entry name" value="SoxR"/>
    <property type="match status" value="1"/>
</dbReference>
<name>A0ABW1XKR2_9ALTE</name>
<dbReference type="PROSITE" id="PS00552">
    <property type="entry name" value="HTH_MERR_1"/>
    <property type="match status" value="1"/>
</dbReference>
<organism evidence="10 11">
    <name type="scientific">Pseudobowmanella zhangzhouensis</name>
    <dbReference type="NCBI Taxonomy" id="1537679"/>
    <lineage>
        <taxon>Bacteria</taxon>
        <taxon>Pseudomonadati</taxon>
        <taxon>Pseudomonadota</taxon>
        <taxon>Gammaproteobacteria</taxon>
        <taxon>Alteromonadales</taxon>
        <taxon>Alteromonadaceae</taxon>
    </lineage>
</organism>
<dbReference type="PANTHER" id="PTHR30204:SF0">
    <property type="entry name" value="REDOX-SENSITIVE TRANSCRIPTIONAL ACTIVATOR SOXR"/>
    <property type="match status" value="1"/>
</dbReference>
<evidence type="ECO:0000256" key="6">
    <source>
        <dbReference type="ARBA" id="ARBA00023015"/>
    </source>
</evidence>